<dbReference type="RefSeq" id="WP_185047123.1">
    <property type="nucleotide sequence ID" value="NZ_MOBM01000017.1"/>
</dbReference>
<evidence type="ECO:0000313" key="3">
    <source>
        <dbReference type="Proteomes" id="UP000284002"/>
    </source>
</evidence>
<comment type="caution">
    <text evidence="2">The sequence shown here is derived from an EMBL/GenBank/DDBJ whole genome shotgun (WGS) entry which is preliminary data.</text>
</comment>
<dbReference type="Proteomes" id="UP000284002">
    <property type="component" value="Unassembled WGS sequence"/>
</dbReference>
<accession>A0A423HQW9</accession>
<reference evidence="2 3" key="1">
    <citation type="submission" date="2016-10" db="EMBL/GenBank/DDBJ databases">
        <title>Comparative genome analysis of multiple Pseudomonas spp. focuses on biocontrol and plant growth promoting traits.</title>
        <authorList>
            <person name="Tao X.-Y."/>
            <person name="Taylor C.G."/>
        </authorList>
    </citation>
    <scope>NUCLEOTIDE SEQUENCE [LARGE SCALE GENOMIC DNA]</scope>
    <source>
        <strain evidence="2 3">36C6</strain>
    </source>
</reference>
<evidence type="ECO:0000259" key="1">
    <source>
        <dbReference type="Pfam" id="PF01656"/>
    </source>
</evidence>
<name>A0A423HQW9_9PSED</name>
<sequence length="379" mass="42840">MDNQLRKHSKELREAAGVSVNLAAMWANVAERTWRSWETDSGNVTSRLPSPAALWSFLARSGIDLRKLGLEIDVKPRGLALAIACYKGGVGKTSITVNLAVALAELGFRVAVVTNDYNHRYACEDGEQPAPGSWASRVGFFDERDLITFPSAVKQRRMRIRDHLAALPPNEQANYQFVHADEFEALERKQRATEKLSELIARHDYVLLDVNAELELVRRFANLVAVVVDTNCSMAVRSAGRFVSALQNIKCRETTPSYFGLLTNCDVGGVSTELEEFVGDFVKLSDEQYQDIIDSKYSTCRRRERVLELVDSLKFPPLHTELTGAYRIAIEMLEDAPPPAQEYGYFSAFVDFAPRSHAAREMRRLADELIHWRLRNNWK</sequence>
<gene>
    <name evidence="2" type="ORF">BK662_12715</name>
</gene>
<dbReference type="SUPFAM" id="SSF52540">
    <property type="entry name" value="P-loop containing nucleoside triphosphate hydrolases"/>
    <property type="match status" value="1"/>
</dbReference>
<organism evidence="2 3">
    <name type="scientific">Pseudomonas frederiksbergensis</name>
    <dbReference type="NCBI Taxonomy" id="104087"/>
    <lineage>
        <taxon>Bacteria</taxon>
        <taxon>Pseudomonadati</taxon>
        <taxon>Pseudomonadota</taxon>
        <taxon>Gammaproteobacteria</taxon>
        <taxon>Pseudomonadales</taxon>
        <taxon>Pseudomonadaceae</taxon>
        <taxon>Pseudomonas</taxon>
    </lineage>
</organism>
<dbReference type="EMBL" id="MOBM01000017">
    <property type="protein sequence ID" value="RON15601.1"/>
    <property type="molecule type" value="Genomic_DNA"/>
</dbReference>
<evidence type="ECO:0000313" key="2">
    <source>
        <dbReference type="EMBL" id="RON15601.1"/>
    </source>
</evidence>
<dbReference type="InterPro" id="IPR050678">
    <property type="entry name" value="DNA_Partitioning_ATPase"/>
</dbReference>
<dbReference type="Pfam" id="PF01656">
    <property type="entry name" value="CbiA"/>
    <property type="match status" value="1"/>
</dbReference>
<protein>
    <recommendedName>
        <fullName evidence="1">CobQ/CobB/MinD/ParA nucleotide binding domain-containing protein</fullName>
    </recommendedName>
</protein>
<dbReference type="AlphaFoldDB" id="A0A423HQW9"/>
<dbReference type="InterPro" id="IPR027417">
    <property type="entry name" value="P-loop_NTPase"/>
</dbReference>
<feature type="domain" description="CobQ/CobB/MinD/ParA nucleotide binding" evidence="1">
    <location>
        <begin position="82"/>
        <end position="117"/>
    </location>
</feature>
<dbReference type="Gene3D" id="3.40.50.300">
    <property type="entry name" value="P-loop containing nucleotide triphosphate hydrolases"/>
    <property type="match status" value="1"/>
</dbReference>
<dbReference type="PANTHER" id="PTHR13696:SF52">
    <property type="entry name" value="PARA FAMILY PROTEIN CT_582"/>
    <property type="match status" value="1"/>
</dbReference>
<dbReference type="PANTHER" id="PTHR13696">
    <property type="entry name" value="P-LOOP CONTAINING NUCLEOSIDE TRIPHOSPHATE HYDROLASE"/>
    <property type="match status" value="1"/>
</dbReference>
<proteinExistence type="predicted"/>
<dbReference type="CDD" id="cd02042">
    <property type="entry name" value="ParAB_family"/>
    <property type="match status" value="1"/>
</dbReference>
<dbReference type="InterPro" id="IPR002586">
    <property type="entry name" value="CobQ/CobB/MinD/ParA_Nub-bd_dom"/>
</dbReference>